<reference evidence="4" key="1">
    <citation type="journal article" date="2017" name="Nat. Commun.">
        <title>The asparagus genome sheds light on the origin and evolution of a young Y chromosome.</title>
        <authorList>
            <person name="Harkess A."/>
            <person name="Zhou J."/>
            <person name="Xu C."/>
            <person name="Bowers J.E."/>
            <person name="Van der Hulst R."/>
            <person name="Ayyampalayam S."/>
            <person name="Mercati F."/>
            <person name="Riccardi P."/>
            <person name="McKain M.R."/>
            <person name="Kakrana A."/>
            <person name="Tang H."/>
            <person name="Ray J."/>
            <person name="Groenendijk J."/>
            <person name="Arikit S."/>
            <person name="Mathioni S.M."/>
            <person name="Nakano M."/>
            <person name="Shan H."/>
            <person name="Telgmann-Rauber A."/>
            <person name="Kanno A."/>
            <person name="Yue Z."/>
            <person name="Chen H."/>
            <person name="Li W."/>
            <person name="Chen Y."/>
            <person name="Xu X."/>
            <person name="Zhang Y."/>
            <person name="Luo S."/>
            <person name="Chen H."/>
            <person name="Gao J."/>
            <person name="Mao Z."/>
            <person name="Pires J.C."/>
            <person name="Luo M."/>
            <person name="Kudrna D."/>
            <person name="Wing R.A."/>
            <person name="Meyers B.C."/>
            <person name="Yi K."/>
            <person name="Kong H."/>
            <person name="Lavrijsen P."/>
            <person name="Sunseri F."/>
            <person name="Falavigna A."/>
            <person name="Ye Y."/>
            <person name="Leebens-Mack J.H."/>
            <person name="Chen G."/>
        </authorList>
    </citation>
    <scope>NUCLEOTIDE SEQUENCE [LARGE SCALE GENOMIC DNA]</scope>
    <source>
        <strain evidence="4">cv. DH0086</strain>
    </source>
</reference>
<dbReference type="GO" id="GO:0035266">
    <property type="term" value="P:meristem growth"/>
    <property type="evidence" value="ECO:0007669"/>
    <property type="project" value="InterPro"/>
</dbReference>
<sequence>MSSEETPNSPPPSPYLLILPRHESFEYDLLPIPNLIFNDGTLTLIPLRDKLLSVSPRVDAQTLAEALQISIGDADLVIETLFSVMPSDPGNGDERGVDVHDLLVFLYVQGYKRLVTRPHKDASTVANVWPLMSVFNGCLSRNVFYFRDMGEQLLKGAVGLDTIQGNPRSRLSSLIWCRSRLLSSSIDGSVSEWDLFSLQQKIVLDSVGVSIWQMAAEPLDDCRDSKGNNSPHLANGHANSVAHSDSESSDSEDDTDLDEPKTEILGKNNQRLAIACDDGCIRTYYVSDTDGLTYSRSFPRVSGRTLSVAWSLDSKLIFSGSSDGLIRCWDATSFYEVYRITVGLGGLGSGTELCVWSLLFLRCGTLVSGDSTGSVQFWDSHHGTLLQAHTDHKGDVNALATVPGHKRVFSAGSDGKVILYMMSSNPAGSGKEKTPTEIGNKWVPVDYKRVHTHDVRALAVAVPITSEDALPEEKVPKLRRRAKPISFSYHKWAHLGVPMLISSGDDSKLFAYPAKEFTQFEPHDICPAPQRVSMQLVHSSSIDGHSMMIAQYSEQLDVVLVSLDHRVSPSIPTTKNLARIKSKQSRKIISSALSSNGVFIAYSDYVKPCLLELRHKGGSSGWSLNRLQLPRGLQFAHCMIFSIDSSHLMLAGHDRKIYVVDLKKCELVHTFVPQRKEGNAGNTPSEPPITRMYTSSDGQWLAAINCFGDVYVFNLEIYRQHWFISRLNGASVTAGGFPPNNSNVLVITTSANQVYVFDVEAKQLGQWSRRHTRHLPRRFQEFPGEVVGLSFPPSTNSTSVVVYSSRAMCLIDFGMPVGEEEYPELPNGPNLSLEKYDSSKNIKAKRKRKIIDQEVKPLSIDQEVKPLSKNKNFDFFAFRDQALFVSHLSETSLLVVEKSWDEVRKTFGAPVHRHIYGT</sequence>
<organism evidence="3 4">
    <name type="scientific">Asparagus officinalis</name>
    <name type="common">Garden asparagus</name>
    <dbReference type="NCBI Taxonomy" id="4686"/>
    <lineage>
        <taxon>Eukaryota</taxon>
        <taxon>Viridiplantae</taxon>
        <taxon>Streptophyta</taxon>
        <taxon>Embryophyta</taxon>
        <taxon>Tracheophyta</taxon>
        <taxon>Spermatophyta</taxon>
        <taxon>Magnoliopsida</taxon>
        <taxon>Liliopsida</taxon>
        <taxon>Asparagales</taxon>
        <taxon>Asparagaceae</taxon>
        <taxon>Asparagoideae</taxon>
        <taxon>Asparagus</taxon>
    </lineage>
</organism>
<dbReference type="AlphaFoldDB" id="A0A5P1EIR5"/>
<dbReference type="PANTHER" id="PTHR45086">
    <property type="entry name" value="WD REPEAT-CONTAINING PROTEIN PCN"/>
    <property type="match status" value="1"/>
</dbReference>
<dbReference type="EMBL" id="CM007387">
    <property type="protein sequence ID" value="ONK63970.1"/>
    <property type="molecule type" value="Genomic_DNA"/>
</dbReference>
<dbReference type="Gene3D" id="2.130.10.10">
    <property type="entry name" value="YVTN repeat-like/Quinoprotein amine dehydrogenase"/>
    <property type="match status" value="3"/>
</dbReference>
<dbReference type="GO" id="GO:0010073">
    <property type="term" value="P:meristem maintenance"/>
    <property type="evidence" value="ECO:0007669"/>
    <property type="project" value="InterPro"/>
</dbReference>
<feature type="compositionally biased region" description="Acidic residues" evidence="2">
    <location>
        <begin position="247"/>
        <end position="257"/>
    </location>
</feature>
<evidence type="ECO:0000313" key="3">
    <source>
        <dbReference type="EMBL" id="ONK63970.1"/>
    </source>
</evidence>
<dbReference type="SUPFAM" id="SSF50978">
    <property type="entry name" value="WD40 repeat-like"/>
    <property type="match status" value="1"/>
</dbReference>
<dbReference type="OMA" id="WLATINC"/>
<dbReference type="Pfam" id="PF00400">
    <property type="entry name" value="WD40"/>
    <property type="match status" value="2"/>
</dbReference>
<proteinExistence type="predicted"/>
<keyword evidence="1" id="KW-0853">WD repeat</keyword>
<name>A0A5P1EIR5_ASPOF</name>
<dbReference type="Proteomes" id="UP000243459">
    <property type="component" value="Chromosome 7"/>
</dbReference>
<dbReference type="InterPro" id="IPR036322">
    <property type="entry name" value="WD40_repeat_dom_sf"/>
</dbReference>
<accession>A0A5P1EIR5</accession>
<feature type="compositionally biased region" description="Polar residues" evidence="2">
    <location>
        <begin position="227"/>
        <end position="243"/>
    </location>
</feature>
<feature type="repeat" description="WD" evidence="1">
    <location>
        <begin position="307"/>
        <end position="339"/>
    </location>
</feature>
<dbReference type="PANTHER" id="PTHR45086:SF1">
    <property type="entry name" value="WD REPEAT-CONTAINING PROTEIN PCN"/>
    <property type="match status" value="1"/>
</dbReference>
<evidence type="ECO:0000256" key="2">
    <source>
        <dbReference type="SAM" id="MobiDB-lite"/>
    </source>
</evidence>
<gene>
    <name evidence="3" type="ORF">A4U43_C07F20780</name>
</gene>
<dbReference type="SMART" id="SM00320">
    <property type="entry name" value="WD40"/>
    <property type="match status" value="7"/>
</dbReference>
<dbReference type="PROSITE" id="PS50082">
    <property type="entry name" value="WD_REPEATS_2"/>
    <property type="match status" value="1"/>
</dbReference>
<keyword evidence="4" id="KW-1185">Reference proteome</keyword>
<protein>
    <submittedName>
        <fullName evidence="3">Uncharacterized protein</fullName>
    </submittedName>
</protein>
<dbReference type="InterPro" id="IPR015943">
    <property type="entry name" value="WD40/YVTN_repeat-like_dom_sf"/>
</dbReference>
<dbReference type="Gramene" id="ONK63970">
    <property type="protein sequence ID" value="ONK63970"/>
    <property type="gene ID" value="A4U43_C07F20780"/>
</dbReference>
<evidence type="ECO:0000313" key="4">
    <source>
        <dbReference type="Proteomes" id="UP000243459"/>
    </source>
</evidence>
<dbReference type="InterPro" id="IPR001680">
    <property type="entry name" value="WD40_rpt"/>
</dbReference>
<feature type="region of interest" description="Disordered" evidence="2">
    <location>
        <begin position="223"/>
        <end position="262"/>
    </location>
</feature>
<dbReference type="InterPro" id="IPR044622">
    <property type="entry name" value="PCN"/>
</dbReference>
<evidence type="ECO:0000256" key="1">
    <source>
        <dbReference type="PROSITE-ProRule" id="PRU00221"/>
    </source>
</evidence>